<reference evidence="3" key="1">
    <citation type="submission" date="2021-02" db="EMBL/GenBank/DDBJ databases">
        <title>Genome-Resolved Metagenomics of a Microbial Community Performing Photosynthetic Biological Nutrient Removal.</title>
        <authorList>
            <person name="Mcdaniel E.A."/>
        </authorList>
    </citation>
    <scope>NUCLEOTIDE SEQUENCE</scope>
    <source>
        <strain evidence="3">UWPOB_OBS1</strain>
    </source>
</reference>
<accession>A0A8J7P990</accession>
<name>A0A8J7P990_9BACT</name>
<keyword evidence="1" id="KW-0812">Transmembrane</keyword>
<dbReference type="AlphaFoldDB" id="A0A8J7P990"/>
<evidence type="ECO:0000259" key="2">
    <source>
        <dbReference type="Pfam" id="PF13785"/>
    </source>
</evidence>
<evidence type="ECO:0000313" key="3">
    <source>
        <dbReference type="EMBL" id="MBN8661321.1"/>
    </source>
</evidence>
<feature type="transmembrane region" description="Helical" evidence="1">
    <location>
        <begin position="408"/>
        <end position="427"/>
    </location>
</feature>
<dbReference type="InterPro" id="IPR025235">
    <property type="entry name" value="DUF4178"/>
</dbReference>
<dbReference type="EMBL" id="JAFLCK010000019">
    <property type="protein sequence ID" value="MBN8661321.1"/>
    <property type="molecule type" value="Genomic_DNA"/>
</dbReference>
<sequence>MAGESDKPNIDREPEKPKPLARTFSCPGCGGNVVIRFPGAVLSCACEFCHVVIDVTDSNYRIIEGFFYKMKGYEPFVPLGTRAELKGKTWEVIGYMVRSDTVSNYMWEEYLLFNPYYGFRWLTRNGNHWNFVTMIKDKPSENKMFSGAYVTSVSLYERQFKLYYRGRAKVEFVTGEFYWKVKAESRVEMSDFVSPPYMLSCEQDSSEKIWSLSEYIEIDEVEAAFKPENRLSRPRNYAPNQPVADIKVSSYISRILLVAFLLLLGLQIWQVSINPAHVVYNDRQAYRPNDKNAPTYTTKTFELTRPVSGVQLIFGSDVDNSWLYLSGEMVNDDTGETYPFGETVEYYSGYDGGESWSEGSRTVSKFIAAVPKGKYYLNIDSESGDFRTQEPQQYSLAVTEGAQVNGNFWWVLAGLLVAPILSWIVAYSADSMRWAESDYSPYRSSES</sequence>
<keyword evidence="1" id="KW-0472">Membrane</keyword>
<keyword evidence="1" id="KW-1133">Transmembrane helix</keyword>
<protein>
    <submittedName>
        <fullName evidence="3">DUF4178 domain-containing protein</fullName>
    </submittedName>
</protein>
<comment type="caution">
    <text evidence="3">The sequence shown here is derived from an EMBL/GenBank/DDBJ whole genome shotgun (WGS) entry which is preliminary data.</text>
</comment>
<feature type="transmembrane region" description="Helical" evidence="1">
    <location>
        <begin position="251"/>
        <end position="269"/>
    </location>
</feature>
<evidence type="ECO:0000256" key="1">
    <source>
        <dbReference type="SAM" id="Phobius"/>
    </source>
</evidence>
<organism evidence="3 4">
    <name type="scientific">Candidatus Obscuribacter phosphatis</name>
    <dbReference type="NCBI Taxonomy" id="1906157"/>
    <lineage>
        <taxon>Bacteria</taxon>
        <taxon>Bacillati</taxon>
        <taxon>Candidatus Melainabacteria</taxon>
        <taxon>Candidatus Obscuribacterales</taxon>
        <taxon>Candidatus Obscuribacteraceae</taxon>
        <taxon>Candidatus Obscuribacter</taxon>
    </lineage>
</organism>
<proteinExistence type="predicted"/>
<evidence type="ECO:0000313" key="4">
    <source>
        <dbReference type="Proteomes" id="UP000664277"/>
    </source>
</evidence>
<feature type="domain" description="DUF4178" evidence="2">
    <location>
        <begin position="79"/>
        <end position="217"/>
    </location>
</feature>
<gene>
    <name evidence="3" type="ORF">J0M35_13215</name>
</gene>
<dbReference type="Pfam" id="PF13785">
    <property type="entry name" value="DUF4178"/>
    <property type="match status" value="1"/>
</dbReference>
<dbReference type="Proteomes" id="UP000664277">
    <property type="component" value="Unassembled WGS sequence"/>
</dbReference>